<comment type="caution">
    <text evidence="2">The sequence shown here is derived from an EMBL/GenBank/DDBJ whole genome shotgun (WGS) entry which is preliminary data.</text>
</comment>
<protein>
    <submittedName>
        <fullName evidence="2">Uncharacterized protein</fullName>
    </submittedName>
</protein>
<feature type="region of interest" description="Disordered" evidence="1">
    <location>
        <begin position="539"/>
        <end position="564"/>
    </location>
</feature>
<dbReference type="EMBL" id="JAYKXH010000010">
    <property type="protein sequence ID" value="KAK7155162.1"/>
    <property type="molecule type" value="Genomic_DNA"/>
</dbReference>
<gene>
    <name evidence="2" type="ORF">R3I93_009954</name>
</gene>
<name>A0AAN9D3S9_9TELE</name>
<evidence type="ECO:0000313" key="2">
    <source>
        <dbReference type="EMBL" id="KAK7155162.1"/>
    </source>
</evidence>
<dbReference type="AlphaFoldDB" id="A0AAN9D3S9"/>
<feature type="region of interest" description="Disordered" evidence="1">
    <location>
        <begin position="1"/>
        <end position="20"/>
    </location>
</feature>
<evidence type="ECO:0000256" key="1">
    <source>
        <dbReference type="SAM" id="MobiDB-lite"/>
    </source>
</evidence>
<dbReference type="Proteomes" id="UP001364617">
    <property type="component" value="Unassembled WGS sequence"/>
</dbReference>
<keyword evidence="3" id="KW-1185">Reference proteome</keyword>
<evidence type="ECO:0000313" key="3">
    <source>
        <dbReference type="Proteomes" id="UP001364617"/>
    </source>
</evidence>
<reference evidence="2 3" key="1">
    <citation type="submission" date="2024-02" db="EMBL/GenBank/DDBJ databases">
        <title>Chromosome-level genome assembly of the Eurasian Minnow (Phoxinus phoxinus).</title>
        <authorList>
            <person name="Oriowo T.O."/>
            <person name="Martin S."/>
            <person name="Stange M."/>
            <person name="Chrysostomakis Y."/>
            <person name="Brown T."/>
            <person name="Winkler S."/>
            <person name="Kukowka S."/>
            <person name="Myers E.W."/>
            <person name="Bohne A."/>
        </authorList>
    </citation>
    <scope>NUCLEOTIDE SEQUENCE [LARGE SCALE GENOMIC DNA]</scope>
    <source>
        <strain evidence="2">ZFMK-TIS-60720</strain>
        <tissue evidence="2">Whole Organism</tissue>
    </source>
</reference>
<dbReference type="PANTHER" id="PTHR31751:SF7">
    <property type="entry name" value="THAP-TYPE DOMAIN-CONTAINING PROTEIN"/>
    <property type="match status" value="1"/>
</dbReference>
<sequence>MVTLSKYGDENDVNDSSDEEYVPPLCLRMTGSQSIPFNIDEFPVIGLDETVHDEVDCTESIDEPLTEQEQILCGDDLVGKHASIVYDDNLKLLANVLQFPLNACTFQDHTVNIKCDASPPFTMKLTSRGTATVLQWFCSRGHNVWTWNSQPKFKYGMQGGDFMLASNILLSGNNYAKIKLLFQFMNMGVVAKNTFYSIQDAYCTNAVKEFWTIKRAEVIQRHQSKDEVVVLADGRMDSPGHCAQYCTYTTMENDSKDIVHVVTIDKRETQRNSVIMEKKAFIQTVDQLSEELKLKEVVTDAHRQISALMDPVKGRYKDKGIVHSLDMWHGAKNLAKRLHAAGMIAGQHIILIWLKDIVNHFWFSCKAADHREQFMDLWTGVLHHVINQHTWAFGQCQHGSVEADHNREWMKPGSVAHEALSKIVLDARWLKAIDKYLRFRTTADLESFQNHILMYASKRFSFSPPVYEARTLLAALDYNHHNHRPILVNAEGNKMYRRLYNKKSKRWCVYALKTTKDYMYIPELQRSIVRKRIDSATGLSKRRPMKADDPRALGNLPDIPPPPTAELVQAQLHRGDNLA</sequence>
<organism evidence="2 3">
    <name type="scientific">Phoxinus phoxinus</name>
    <name type="common">Eurasian minnow</name>
    <dbReference type="NCBI Taxonomy" id="58324"/>
    <lineage>
        <taxon>Eukaryota</taxon>
        <taxon>Metazoa</taxon>
        <taxon>Chordata</taxon>
        <taxon>Craniata</taxon>
        <taxon>Vertebrata</taxon>
        <taxon>Euteleostomi</taxon>
        <taxon>Actinopterygii</taxon>
        <taxon>Neopterygii</taxon>
        <taxon>Teleostei</taxon>
        <taxon>Ostariophysi</taxon>
        <taxon>Cypriniformes</taxon>
        <taxon>Leuciscidae</taxon>
        <taxon>Phoxininae</taxon>
        <taxon>Phoxinus</taxon>
    </lineage>
</organism>
<accession>A0AAN9D3S9</accession>
<feature type="compositionally biased region" description="Acidic residues" evidence="1">
    <location>
        <begin position="10"/>
        <end position="20"/>
    </location>
</feature>
<dbReference type="PANTHER" id="PTHR31751">
    <property type="entry name" value="SI:CH211-108C17.2-RELATED-RELATED"/>
    <property type="match status" value="1"/>
</dbReference>
<proteinExistence type="predicted"/>